<dbReference type="InterPro" id="IPR003106">
    <property type="entry name" value="Leu_zip_homeo"/>
</dbReference>
<feature type="domain" description="Homeobox" evidence="16">
    <location>
        <begin position="1192"/>
        <end position="1252"/>
    </location>
</feature>
<keyword evidence="4 12" id="KW-0863">Zinc-finger</keyword>
<dbReference type="EMBL" id="JADGMS010000016">
    <property type="protein sequence ID" value="KAF9664778.1"/>
    <property type="molecule type" value="Genomic_DNA"/>
</dbReference>
<evidence type="ECO:0000256" key="12">
    <source>
        <dbReference type="PROSITE-ProRule" id="PRU00325"/>
    </source>
</evidence>
<keyword evidence="9" id="KW-0804">Transcription</keyword>
<evidence type="ECO:0000256" key="8">
    <source>
        <dbReference type="ARBA" id="ARBA00023155"/>
    </source>
</evidence>
<name>A0A835MPE1_9ROSI</name>
<organism evidence="18 19">
    <name type="scientific">Salix dunnii</name>
    <dbReference type="NCBI Taxonomy" id="1413687"/>
    <lineage>
        <taxon>Eukaryota</taxon>
        <taxon>Viridiplantae</taxon>
        <taxon>Streptophyta</taxon>
        <taxon>Embryophyta</taxon>
        <taxon>Tracheophyta</taxon>
        <taxon>Spermatophyta</taxon>
        <taxon>Magnoliopsida</taxon>
        <taxon>eudicotyledons</taxon>
        <taxon>Gunneridae</taxon>
        <taxon>Pentapetalae</taxon>
        <taxon>rosids</taxon>
        <taxon>fabids</taxon>
        <taxon>Malpighiales</taxon>
        <taxon>Salicaceae</taxon>
        <taxon>Saliceae</taxon>
        <taxon>Salix</taxon>
    </lineage>
</organism>
<keyword evidence="7 11" id="KW-0238">DNA-binding</keyword>
<dbReference type="OrthoDB" id="751756at2759"/>
<feature type="region of interest" description="Disordered" evidence="15">
    <location>
        <begin position="348"/>
        <end position="369"/>
    </location>
</feature>
<evidence type="ECO:0000256" key="13">
    <source>
        <dbReference type="RuleBase" id="RU000682"/>
    </source>
</evidence>
<feature type="compositionally biased region" description="Polar residues" evidence="15">
    <location>
        <begin position="352"/>
        <end position="369"/>
    </location>
</feature>
<evidence type="ECO:0000256" key="3">
    <source>
        <dbReference type="ARBA" id="ARBA00022723"/>
    </source>
</evidence>
<evidence type="ECO:0000313" key="18">
    <source>
        <dbReference type="EMBL" id="KAF9664778.1"/>
    </source>
</evidence>
<dbReference type="PROSITE" id="PS00027">
    <property type="entry name" value="HOMEOBOX_1"/>
    <property type="match status" value="1"/>
</dbReference>
<keyword evidence="10 11" id="KW-0539">Nucleus</keyword>
<keyword evidence="19" id="KW-1185">Reference proteome</keyword>
<dbReference type="GO" id="GO:0000981">
    <property type="term" value="F:DNA-binding transcription factor activity, RNA polymerase II-specific"/>
    <property type="evidence" value="ECO:0007669"/>
    <property type="project" value="InterPro"/>
</dbReference>
<dbReference type="Gene3D" id="1.10.10.60">
    <property type="entry name" value="Homeodomain-like"/>
    <property type="match status" value="1"/>
</dbReference>
<evidence type="ECO:0000256" key="15">
    <source>
        <dbReference type="SAM" id="MobiDB-lite"/>
    </source>
</evidence>
<evidence type="ECO:0000259" key="16">
    <source>
        <dbReference type="PROSITE" id="PS50071"/>
    </source>
</evidence>
<dbReference type="SMART" id="SM00575">
    <property type="entry name" value="ZnF_PMZ"/>
    <property type="match status" value="2"/>
</dbReference>
<evidence type="ECO:0000259" key="17">
    <source>
        <dbReference type="PROSITE" id="PS50966"/>
    </source>
</evidence>
<dbReference type="InterPro" id="IPR001356">
    <property type="entry name" value="HD"/>
</dbReference>
<protein>
    <recommendedName>
        <fullName evidence="20">Protein FAR1-RELATED SEQUENCE</fullName>
    </recommendedName>
</protein>
<dbReference type="PANTHER" id="PTHR31669:SF282">
    <property type="entry name" value="PROTEIN FAR1-RELATED SEQUENCE"/>
    <property type="match status" value="1"/>
</dbReference>
<dbReference type="InterPro" id="IPR017970">
    <property type="entry name" value="Homeobox_CS"/>
</dbReference>
<evidence type="ECO:0000256" key="6">
    <source>
        <dbReference type="ARBA" id="ARBA00023015"/>
    </source>
</evidence>
<feature type="coiled-coil region" evidence="14">
    <location>
        <begin position="1258"/>
        <end position="1285"/>
    </location>
</feature>
<feature type="DNA-binding region" description="Homeobox" evidence="11">
    <location>
        <begin position="1194"/>
        <end position="1253"/>
    </location>
</feature>
<dbReference type="CDD" id="cd00086">
    <property type="entry name" value="homeodomain"/>
    <property type="match status" value="1"/>
</dbReference>
<dbReference type="InterPro" id="IPR018289">
    <property type="entry name" value="MULE_transposase_dom"/>
</dbReference>
<dbReference type="InterPro" id="IPR007527">
    <property type="entry name" value="Znf_SWIM"/>
</dbReference>
<feature type="domain" description="SWIM-type" evidence="17">
    <location>
        <begin position="1015"/>
        <end position="1053"/>
    </location>
</feature>
<evidence type="ECO:0000256" key="1">
    <source>
        <dbReference type="ARBA" id="ARBA00004123"/>
    </source>
</evidence>
<keyword evidence="5" id="KW-0862">Zinc</keyword>
<evidence type="ECO:0000256" key="11">
    <source>
        <dbReference type="PROSITE-ProRule" id="PRU00108"/>
    </source>
</evidence>
<keyword evidence="6" id="KW-0805">Transcription regulation</keyword>
<dbReference type="Proteomes" id="UP000657918">
    <property type="component" value="Chromosome 16"/>
</dbReference>
<dbReference type="GO" id="GO:0005634">
    <property type="term" value="C:nucleus"/>
    <property type="evidence" value="ECO:0007669"/>
    <property type="project" value="UniProtKB-SubCell"/>
</dbReference>
<keyword evidence="14" id="KW-0175">Coiled coil</keyword>
<gene>
    <name evidence="18" type="ORF">SADUNF_Sadunf16G0053300</name>
</gene>
<dbReference type="PANTHER" id="PTHR31669">
    <property type="entry name" value="PROTEIN FAR1-RELATED SEQUENCE 10-RELATED"/>
    <property type="match status" value="1"/>
</dbReference>
<dbReference type="InterPro" id="IPR009057">
    <property type="entry name" value="Homeodomain-like_sf"/>
</dbReference>
<dbReference type="SUPFAM" id="SSF46689">
    <property type="entry name" value="Homeodomain-like"/>
    <property type="match status" value="1"/>
</dbReference>
<proteinExistence type="inferred from homology"/>
<evidence type="ECO:0000313" key="19">
    <source>
        <dbReference type="Proteomes" id="UP000657918"/>
    </source>
</evidence>
<keyword evidence="3" id="KW-0479">Metal-binding</keyword>
<evidence type="ECO:0000256" key="2">
    <source>
        <dbReference type="ARBA" id="ARBA00005889"/>
    </source>
</evidence>
<dbReference type="PROSITE" id="PS50966">
    <property type="entry name" value="ZF_SWIM"/>
    <property type="match status" value="1"/>
</dbReference>
<dbReference type="Pfam" id="PF02183">
    <property type="entry name" value="HALZ"/>
    <property type="match status" value="1"/>
</dbReference>
<evidence type="ECO:0000256" key="5">
    <source>
        <dbReference type="ARBA" id="ARBA00022833"/>
    </source>
</evidence>
<evidence type="ECO:0000256" key="9">
    <source>
        <dbReference type="ARBA" id="ARBA00023163"/>
    </source>
</evidence>
<evidence type="ECO:0008006" key="20">
    <source>
        <dbReference type="Google" id="ProtNLM"/>
    </source>
</evidence>
<accession>A0A835MPE1</accession>
<reference evidence="18 19" key="1">
    <citation type="submission" date="2020-10" db="EMBL/GenBank/DDBJ databases">
        <title>Plant Genome Project.</title>
        <authorList>
            <person name="Zhang R.-G."/>
        </authorList>
    </citation>
    <scope>NUCLEOTIDE SEQUENCE [LARGE SCALE GENOMIC DNA]</scope>
    <source>
        <strain evidence="18">FAFU-HL-1</strain>
        <tissue evidence="18">Leaf</tissue>
    </source>
</reference>
<evidence type="ECO:0000256" key="7">
    <source>
        <dbReference type="ARBA" id="ARBA00023125"/>
    </source>
</evidence>
<dbReference type="Pfam" id="PF03101">
    <property type="entry name" value="FAR1"/>
    <property type="match status" value="1"/>
</dbReference>
<dbReference type="GO" id="GO:0043565">
    <property type="term" value="F:sequence-specific DNA binding"/>
    <property type="evidence" value="ECO:0007669"/>
    <property type="project" value="InterPro"/>
</dbReference>
<comment type="similarity">
    <text evidence="2">Belongs to the FHY3/FAR1 family.</text>
</comment>
<dbReference type="Pfam" id="PF00046">
    <property type="entry name" value="Homeodomain"/>
    <property type="match status" value="1"/>
</dbReference>
<dbReference type="SMART" id="SM00340">
    <property type="entry name" value="HALZ"/>
    <property type="match status" value="1"/>
</dbReference>
<evidence type="ECO:0000256" key="14">
    <source>
        <dbReference type="SAM" id="Coils"/>
    </source>
</evidence>
<dbReference type="PROSITE" id="PS50071">
    <property type="entry name" value="HOMEOBOX_2"/>
    <property type="match status" value="1"/>
</dbReference>
<keyword evidence="8 11" id="KW-0371">Homeobox</keyword>
<dbReference type="Pfam" id="PF04434">
    <property type="entry name" value="SWIM"/>
    <property type="match status" value="2"/>
</dbReference>
<dbReference type="InterPro" id="IPR004330">
    <property type="entry name" value="FAR1_DNA_bnd_dom"/>
</dbReference>
<evidence type="ECO:0000256" key="4">
    <source>
        <dbReference type="ARBA" id="ARBA00022771"/>
    </source>
</evidence>
<dbReference type="Pfam" id="PF10551">
    <property type="entry name" value="MULE"/>
    <property type="match status" value="1"/>
</dbReference>
<comment type="caution">
    <text evidence="18">The sequence shown here is derived from an EMBL/GenBank/DDBJ whole genome shotgun (WGS) entry which is preliminary data.</text>
</comment>
<sequence>MVDKSNENPFSFDVQSLPSERSEDDVRYRLHGILKRMEKHGRVILECQKLNFMRRRLMNFTQAMLMKSVSTSEKGRGGFRSKKKLSKITKYKRKETRTDPLQGGKWVISQGSLLHNHPLEDRRRVLESHTKTNSESPLMICNDNEAVMAKDAGKKGVQSSYMGCTSVQVKRKIGLCPRQKTFSAGLQHGENIESVFQIPNNESTGLLEFVQQYLEVVKRKRLEELYEDFHCNGTAQKFESPGILCVHALKVLNARNIFHISHKYALKRWTKSAKYGVPYEYEQEMAAKMKHQTVNLQMQKTLNVYAKSVAIEESKKIAEDCLGKTLEQIEDVLRAKKADHLEMIDMSRETSDSAAGNDPQTSYIDQDAAQGSSDSFWHDVYSRNQDKASTSERGDSGNGLEFAFGSSVKGAGVSSLDYEWGHVFENASDLSLSEALSQISKDLSLSSPSIFSSGEIDGDRENEEADLLKSHVENLQAELGQKMDTSLSAFIHYLSECNGVDMLSSDSDGDEDEIQATSVFGASESKDSCQKPEIGMEFSSEEEAYKFYEGYANKIGFRTRKGKVQRLSNGTIRKRFFFCSKQGFRLKKQADKITKYKRKETRTGCDAKIQFTVENGKWVVSQFNQEHNHHLENQRHITRSCTKTSEARLILTENNAEMAKDAGTPRSTELCNMVCSTCVHDKTRDGKHPEEVQNLLNYLRHLQVEDLSLFYAVQLDSNNRLKNLFWRDGRSMVDYDYFGDVLILDTTFRMDKYDMICAPFWGLNHHRQYVMFGCAFLLDESKESFVWLLETFMEAMGRKQPKTIVTDENQVMVDAVKVVLLDAEHQFGAWFIRKKALKHVFAFYSQPAFENIFNACISNCQTEEEFDSKWDFILKKFNLRENAWLNNLYLSRERWANVFHKGTFSAGIKWCEDIINVFHNSTSDTTNLSMFVHQYLKVVETQRLEELYEDLRCGETTKVLILSGSAMEKQAANIYTRTIFSIFQGELVKSLSVAIEEIVSDGTNATFKLTEEGQKESIVEFSCLDSNLACSCKKYESEGILCVHALKVLNARNIFDIPAQYILKRWTICAKDSVAEDEHGQKLADQKQQPMIFLLKKTLDVIYKTSAFDDCQKIVMHYLNEASKRVEAVLRARKTDHLKSRKVVSDPGSTEAQGRGFDVKWLSMEDAAEGAAISSPNSAASSFQMDFAIRSGSDRKRDLRLTKGKSAFLEESFKEHNTLNPKRKLALAKQLNLRPRQVEVWFQNRRARTKLKQPEVDCESLMRCCETLTEENRRLQKELQGLRALKTSQPFYMQLPATTHDVSFM</sequence>
<dbReference type="InterPro" id="IPR031052">
    <property type="entry name" value="FHY3/FAR1"/>
</dbReference>
<dbReference type="GO" id="GO:0008270">
    <property type="term" value="F:zinc ion binding"/>
    <property type="evidence" value="ECO:0007669"/>
    <property type="project" value="UniProtKB-KW"/>
</dbReference>
<dbReference type="InterPro" id="IPR006564">
    <property type="entry name" value="Znf_PMZ"/>
</dbReference>
<comment type="subcellular location">
    <subcellularLocation>
        <location evidence="1 11 13">Nucleus</location>
    </subcellularLocation>
</comment>
<evidence type="ECO:0000256" key="10">
    <source>
        <dbReference type="ARBA" id="ARBA00023242"/>
    </source>
</evidence>
<dbReference type="SMART" id="SM00389">
    <property type="entry name" value="HOX"/>
    <property type="match status" value="1"/>
</dbReference>